<dbReference type="PROSITE" id="PS50041">
    <property type="entry name" value="C_TYPE_LECTIN_2"/>
    <property type="match status" value="1"/>
</dbReference>
<feature type="transmembrane region" description="Helical" evidence="3">
    <location>
        <begin position="12"/>
        <end position="29"/>
    </location>
</feature>
<dbReference type="Gene3D" id="3.10.100.10">
    <property type="entry name" value="Mannose-Binding Protein A, subunit A"/>
    <property type="match status" value="1"/>
</dbReference>
<dbReference type="CDD" id="cd03593">
    <property type="entry name" value="CLECT_NK_receptors_like"/>
    <property type="match status" value="1"/>
</dbReference>
<dbReference type="SUPFAM" id="SSF56436">
    <property type="entry name" value="C-type lectin-like"/>
    <property type="match status" value="1"/>
</dbReference>
<protein>
    <recommendedName>
        <fullName evidence="4">C-type lectin domain-containing protein</fullName>
    </recommendedName>
</protein>
<evidence type="ECO:0000256" key="1">
    <source>
        <dbReference type="ARBA" id="ARBA00004167"/>
    </source>
</evidence>
<dbReference type="SMART" id="SM00034">
    <property type="entry name" value="CLECT"/>
    <property type="match status" value="1"/>
</dbReference>
<evidence type="ECO:0000313" key="6">
    <source>
        <dbReference type="Proteomes" id="UP000694541"/>
    </source>
</evidence>
<organism evidence="5 6">
    <name type="scientific">Accipiter nisus</name>
    <name type="common">Eurasian sparrowhawk</name>
    <dbReference type="NCBI Taxonomy" id="211598"/>
    <lineage>
        <taxon>Eukaryota</taxon>
        <taxon>Metazoa</taxon>
        <taxon>Chordata</taxon>
        <taxon>Craniata</taxon>
        <taxon>Vertebrata</taxon>
        <taxon>Euteleostomi</taxon>
        <taxon>Archelosauria</taxon>
        <taxon>Archosauria</taxon>
        <taxon>Dinosauria</taxon>
        <taxon>Saurischia</taxon>
        <taxon>Theropoda</taxon>
        <taxon>Coelurosauria</taxon>
        <taxon>Aves</taxon>
        <taxon>Neognathae</taxon>
        <taxon>Neoaves</taxon>
        <taxon>Telluraves</taxon>
        <taxon>Accipitrimorphae</taxon>
        <taxon>Accipitriformes</taxon>
        <taxon>Accipitridae</taxon>
        <taxon>Accipitrinae</taxon>
        <taxon>Accipiter</taxon>
    </lineage>
</organism>
<dbReference type="PANTHER" id="PTHR47498">
    <property type="entry name" value="C-TYPE LECTIN DOMAIN FAMILY 2 MEMBER L"/>
    <property type="match status" value="1"/>
</dbReference>
<accession>A0A8B9NRX6</accession>
<dbReference type="InterPro" id="IPR016187">
    <property type="entry name" value="CTDL_fold"/>
</dbReference>
<comment type="subcellular location">
    <subcellularLocation>
        <location evidence="1">Membrane</location>
        <topology evidence="1">Single-pass membrane protein</topology>
    </subcellularLocation>
</comment>
<dbReference type="InterPro" id="IPR016186">
    <property type="entry name" value="C-type_lectin-like/link_sf"/>
</dbReference>
<sequence>MCLHLSFRKRITGIVIAVAVILLLSWITLNPPKLPQWEPCPDDWLYYKKKCYYHSGAMADWNSSQESCSDYGASLAVIDSPQELNFIMYRIRITNFWIGLRRKGNKFFWVNGSSFDTNLFRVNITNDGDCVHIDSAFISTRRCSSLRNWLCTTGQFSPKTSS</sequence>
<evidence type="ECO:0000259" key="4">
    <source>
        <dbReference type="PROSITE" id="PS50041"/>
    </source>
</evidence>
<keyword evidence="3" id="KW-0472">Membrane</keyword>
<dbReference type="InterPro" id="IPR001304">
    <property type="entry name" value="C-type_lectin-like"/>
</dbReference>
<dbReference type="GO" id="GO:0016020">
    <property type="term" value="C:membrane"/>
    <property type="evidence" value="ECO:0007669"/>
    <property type="project" value="UniProtKB-SubCell"/>
</dbReference>
<keyword evidence="3" id="KW-0812">Transmembrane</keyword>
<dbReference type="PANTHER" id="PTHR47498:SF1">
    <property type="entry name" value="C-TYPE LECTIN DOMAIN FAMILY 2 MEMBER L"/>
    <property type="match status" value="1"/>
</dbReference>
<evidence type="ECO:0000256" key="3">
    <source>
        <dbReference type="SAM" id="Phobius"/>
    </source>
</evidence>
<evidence type="ECO:0000256" key="2">
    <source>
        <dbReference type="ARBA" id="ARBA00022734"/>
    </source>
</evidence>
<dbReference type="InterPro" id="IPR033992">
    <property type="entry name" value="NKR-like_CTLD"/>
</dbReference>
<feature type="domain" description="C-type lectin" evidence="4">
    <location>
        <begin position="47"/>
        <end position="152"/>
    </location>
</feature>
<dbReference type="GO" id="GO:0030246">
    <property type="term" value="F:carbohydrate binding"/>
    <property type="evidence" value="ECO:0007669"/>
    <property type="project" value="UniProtKB-KW"/>
</dbReference>
<keyword evidence="2" id="KW-0430">Lectin</keyword>
<name>A0A8B9NRX6_9AVES</name>
<dbReference type="Pfam" id="PF00059">
    <property type="entry name" value="Lectin_C"/>
    <property type="match status" value="1"/>
</dbReference>
<proteinExistence type="predicted"/>
<dbReference type="AlphaFoldDB" id="A0A8B9NRX6"/>
<reference evidence="5" key="1">
    <citation type="submission" date="2025-08" db="UniProtKB">
        <authorList>
            <consortium name="Ensembl"/>
        </authorList>
    </citation>
    <scope>IDENTIFICATION</scope>
</reference>
<evidence type="ECO:0000313" key="5">
    <source>
        <dbReference type="Ensembl" id="ENSANIP00000026856.1"/>
    </source>
</evidence>
<keyword evidence="3" id="KW-1133">Transmembrane helix</keyword>
<dbReference type="Ensembl" id="ENSANIT00000027749.1">
    <property type="protein sequence ID" value="ENSANIP00000026856.1"/>
    <property type="gene ID" value="ENSANIG00000017998.1"/>
</dbReference>
<keyword evidence="6" id="KW-1185">Reference proteome</keyword>
<reference evidence="5" key="2">
    <citation type="submission" date="2025-09" db="UniProtKB">
        <authorList>
            <consortium name="Ensembl"/>
        </authorList>
    </citation>
    <scope>IDENTIFICATION</scope>
</reference>
<dbReference type="Proteomes" id="UP000694541">
    <property type="component" value="Unplaced"/>
</dbReference>